<dbReference type="InterPro" id="IPR010982">
    <property type="entry name" value="Lambda_DNA-bd_dom_sf"/>
</dbReference>
<name>A0A7Y6BVI2_9BACL</name>
<proteinExistence type="predicted"/>
<reference evidence="4 5" key="1">
    <citation type="submission" date="2020-05" db="EMBL/GenBank/DDBJ databases">
        <title>Genome Sequencing of Type Strains.</title>
        <authorList>
            <person name="Lemaire J.F."/>
            <person name="Inderbitzin P."/>
            <person name="Gregorio O.A."/>
            <person name="Collins S.B."/>
            <person name="Wespe N."/>
            <person name="Knight-Connoni V."/>
        </authorList>
    </citation>
    <scope>NUCLEOTIDE SEQUENCE [LARGE SCALE GENOMIC DNA]</scope>
    <source>
        <strain evidence="4 5">LMG 21957</strain>
    </source>
</reference>
<comment type="caution">
    <text evidence="4">The sequence shown here is derived from an EMBL/GenBank/DDBJ whole genome shotgun (WGS) entry which is preliminary data.</text>
</comment>
<feature type="domain" description="HTH cro/C1-type" evidence="3">
    <location>
        <begin position="21"/>
        <end position="76"/>
    </location>
</feature>
<dbReference type="GO" id="GO:0003700">
    <property type="term" value="F:DNA-binding transcription factor activity"/>
    <property type="evidence" value="ECO:0007669"/>
    <property type="project" value="TreeGrafter"/>
</dbReference>
<dbReference type="PANTHER" id="PTHR46797:SF1">
    <property type="entry name" value="METHYLPHOSPHONATE SYNTHASE"/>
    <property type="match status" value="1"/>
</dbReference>
<dbReference type="PROSITE" id="PS50943">
    <property type="entry name" value="HTH_CROC1"/>
    <property type="match status" value="1"/>
</dbReference>
<dbReference type="GO" id="GO:0005829">
    <property type="term" value="C:cytosol"/>
    <property type="evidence" value="ECO:0007669"/>
    <property type="project" value="TreeGrafter"/>
</dbReference>
<evidence type="ECO:0000256" key="2">
    <source>
        <dbReference type="SAM" id="Coils"/>
    </source>
</evidence>
<dbReference type="SUPFAM" id="SSF47413">
    <property type="entry name" value="lambda repressor-like DNA-binding domains"/>
    <property type="match status" value="1"/>
</dbReference>
<evidence type="ECO:0000313" key="4">
    <source>
        <dbReference type="EMBL" id="NUU75348.1"/>
    </source>
</evidence>
<dbReference type="EMBL" id="JABMCB010000169">
    <property type="protein sequence ID" value="NUU75348.1"/>
    <property type="molecule type" value="Genomic_DNA"/>
</dbReference>
<dbReference type="InterPro" id="IPR001387">
    <property type="entry name" value="Cro/C1-type_HTH"/>
</dbReference>
<dbReference type="RefSeq" id="WP_175395175.1">
    <property type="nucleotide sequence ID" value="NZ_JABMCB010000169.1"/>
</dbReference>
<keyword evidence="1" id="KW-0238">DNA-binding</keyword>
<organism evidence="4 5">
    <name type="scientific">Paenibacillus xylanilyticus</name>
    <dbReference type="NCBI Taxonomy" id="248903"/>
    <lineage>
        <taxon>Bacteria</taxon>
        <taxon>Bacillati</taxon>
        <taxon>Bacillota</taxon>
        <taxon>Bacilli</taxon>
        <taxon>Bacillales</taxon>
        <taxon>Paenibacillaceae</taxon>
        <taxon>Paenibacillus</taxon>
    </lineage>
</organism>
<evidence type="ECO:0000313" key="5">
    <source>
        <dbReference type="Proteomes" id="UP000526125"/>
    </source>
</evidence>
<dbReference type="AlphaFoldDB" id="A0A7Y6BVI2"/>
<protein>
    <submittedName>
        <fullName evidence="4">Helix-turn-helix transcriptional regulator</fullName>
    </submittedName>
</protein>
<accession>A0A7Y6BVI2</accession>
<dbReference type="GO" id="GO:0003677">
    <property type="term" value="F:DNA binding"/>
    <property type="evidence" value="ECO:0007669"/>
    <property type="project" value="UniProtKB-KW"/>
</dbReference>
<dbReference type="CDD" id="cd00093">
    <property type="entry name" value="HTH_XRE"/>
    <property type="match status" value="1"/>
</dbReference>
<evidence type="ECO:0000259" key="3">
    <source>
        <dbReference type="PROSITE" id="PS50943"/>
    </source>
</evidence>
<gene>
    <name evidence="4" type="ORF">HP552_08905</name>
</gene>
<dbReference type="InterPro" id="IPR050807">
    <property type="entry name" value="TransReg_Diox_bact_type"/>
</dbReference>
<dbReference type="Proteomes" id="UP000526125">
    <property type="component" value="Unassembled WGS sequence"/>
</dbReference>
<dbReference type="PANTHER" id="PTHR46797">
    <property type="entry name" value="HTH-TYPE TRANSCRIPTIONAL REGULATOR"/>
    <property type="match status" value="1"/>
</dbReference>
<keyword evidence="5" id="KW-1185">Reference proteome</keyword>
<dbReference type="SMART" id="SM00530">
    <property type="entry name" value="HTH_XRE"/>
    <property type="match status" value="1"/>
</dbReference>
<dbReference type="Gene3D" id="1.10.260.40">
    <property type="entry name" value="lambda repressor-like DNA-binding domains"/>
    <property type="match status" value="1"/>
</dbReference>
<evidence type="ECO:0000256" key="1">
    <source>
        <dbReference type="ARBA" id="ARBA00023125"/>
    </source>
</evidence>
<sequence>MTKIFDFEYYEIKEVRVIYKLKKKRKEKGWTQLKLSEKSGVPQPTISQIEKGNRKYPTHENIRKLAKALEVDIRELEDENESATTV</sequence>
<feature type="coiled-coil region" evidence="2">
    <location>
        <begin position="59"/>
        <end position="86"/>
    </location>
</feature>
<keyword evidence="2" id="KW-0175">Coiled coil</keyword>
<dbReference type="Pfam" id="PF01381">
    <property type="entry name" value="HTH_3"/>
    <property type="match status" value="1"/>
</dbReference>